<sequence length="309" mass="34862">MLSAQPLIFPLLFTLDFPLEQNKNQVFKRFYHRNKTKITEIVKSIKMAMKETFYISHGSPTLSIDEKIPARKFLKSWKEVFPQRPSSILVISGHWDTDVPSVNVVDHNDTIYDFYGFPNVMYQLKYPAPGAPQLAKRVKELLHASGFSRVDEDTKRGLDHGAWVPLMLMYPEADIPVCQLSISSHKDGTYHYNMGKALASLKDEGVLIIGSGSATHNLRAMDPRNNPPPTWAVEFNSWLIDSLIGGRYEDVNQYHKKAPYAKMAHPSPDHFFPLHVAIGAAGENSKAKLIHDTWDLGSISYASFGFTKA</sequence>
<dbReference type="PANTHER" id="PTHR30096">
    <property type="entry name" value="4,5-DOPA DIOXYGENASE EXTRADIOL-LIKE PROTEIN"/>
    <property type="match status" value="1"/>
</dbReference>
<keyword evidence="5" id="KW-0560">Oxidoreductase</keyword>
<keyword evidence="4" id="KW-0862">Zinc</keyword>
<dbReference type="PANTHER" id="PTHR30096:SF14">
    <property type="entry name" value="AROMATIC RING-OPENING DIOXYGENASE, CATALYTIC PROTEIN"/>
    <property type="match status" value="1"/>
</dbReference>
<dbReference type="Proteomes" id="UP001372338">
    <property type="component" value="Unassembled WGS sequence"/>
</dbReference>
<dbReference type="SUPFAM" id="SSF53213">
    <property type="entry name" value="LigB-like"/>
    <property type="match status" value="1"/>
</dbReference>
<dbReference type="AlphaFoldDB" id="A0AAN9IDN9"/>
<dbReference type="GO" id="GO:0008198">
    <property type="term" value="F:ferrous iron binding"/>
    <property type="evidence" value="ECO:0007669"/>
    <property type="project" value="InterPro"/>
</dbReference>
<accession>A0AAN9IDN9</accession>
<dbReference type="GO" id="GO:0016702">
    <property type="term" value="F:oxidoreductase activity, acting on single donors with incorporation of molecular oxygen, incorporation of two atoms of oxygen"/>
    <property type="evidence" value="ECO:0007669"/>
    <property type="project" value="UniProtKB-ARBA"/>
</dbReference>
<reference evidence="7 8" key="1">
    <citation type="submission" date="2024-01" db="EMBL/GenBank/DDBJ databases">
        <title>The genomes of 5 underutilized Papilionoideae crops provide insights into root nodulation and disease resistanc.</title>
        <authorList>
            <person name="Yuan L."/>
        </authorList>
    </citation>
    <scope>NUCLEOTIDE SEQUENCE [LARGE SCALE GENOMIC DNA]</scope>
    <source>
        <strain evidence="7">ZHUSHIDOU_FW_LH</strain>
        <tissue evidence="7">Leaf</tissue>
    </source>
</reference>
<evidence type="ECO:0000256" key="3">
    <source>
        <dbReference type="ARBA" id="ARBA00022723"/>
    </source>
</evidence>
<evidence type="ECO:0000256" key="2">
    <source>
        <dbReference type="ARBA" id="ARBA00007581"/>
    </source>
</evidence>
<dbReference type="Pfam" id="PF02900">
    <property type="entry name" value="LigB"/>
    <property type="match status" value="1"/>
</dbReference>
<evidence type="ECO:0000256" key="1">
    <source>
        <dbReference type="ARBA" id="ARBA00001947"/>
    </source>
</evidence>
<dbReference type="PIRSF" id="PIRSF006157">
    <property type="entry name" value="Doxgns_DODA"/>
    <property type="match status" value="1"/>
</dbReference>
<evidence type="ECO:0000313" key="8">
    <source>
        <dbReference type="Proteomes" id="UP001372338"/>
    </source>
</evidence>
<dbReference type="GO" id="GO:0008270">
    <property type="term" value="F:zinc ion binding"/>
    <property type="evidence" value="ECO:0007669"/>
    <property type="project" value="InterPro"/>
</dbReference>
<comment type="caution">
    <text evidence="7">The sequence shown here is derived from an EMBL/GenBank/DDBJ whole genome shotgun (WGS) entry which is preliminary data.</text>
</comment>
<dbReference type="InterPro" id="IPR014436">
    <property type="entry name" value="Extradiol_dOase_DODA"/>
</dbReference>
<gene>
    <name evidence="7" type="ORF">RIF29_21705</name>
</gene>
<dbReference type="CDD" id="cd07363">
    <property type="entry name" value="45_DOPA_Dioxygenase"/>
    <property type="match status" value="1"/>
</dbReference>
<evidence type="ECO:0000313" key="7">
    <source>
        <dbReference type="EMBL" id="KAK7268991.1"/>
    </source>
</evidence>
<organism evidence="7 8">
    <name type="scientific">Crotalaria pallida</name>
    <name type="common">Smooth rattlebox</name>
    <name type="synonym">Crotalaria striata</name>
    <dbReference type="NCBI Taxonomy" id="3830"/>
    <lineage>
        <taxon>Eukaryota</taxon>
        <taxon>Viridiplantae</taxon>
        <taxon>Streptophyta</taxon>
        <taxon>Embryophyta</taxon>
        <taxon>Tracheophyta</taxon>
        <taxon>Spermatophyta</taxon>
        <taxon>Magnoliopsida</taxon>
        <taxon>eudicotyledons</taxon>
        <taxon>Gunneridae</taxon>
        <taxon>Pentapetalae</taxon>
        <taxon>rosids</taxon>
        <taxon>fabids</taxon>
        <taxon>Fabales</taxon>
        <taxon>Fabaceae</taxon>
        <taxon>Papilionoideae</taxon>
        <taxon>50 kb inversion clade</taxon>
        <taxon>genistoids sensu lato</taxon>
        <taxon>core genistoids</taxon>
        <taxon>Crotalarieae</taxon>
        <taxon>Crotalaria</taxon>
    </lineage>
</organism>
<proteinExistence type="inferred from homology"/>
<evidence type="ECO:0000256" key="5">
    <source>
        <dbReference type="ARBA" id="ARBA00023002"/>
    </source>
</evidence>
<keyword evidence="3" id="KW-0479">Metal-binding</keyword>
<name>A0AAN9IDN9_CROPI</name>
<comment type="similarity">
    <text evidence="2">Belongs to the DODA-type extradiol aromatic ring-opening dioxygenase family.</text>
</comment>
<evidence type="ECO:0000256" key="4">
    <source>
        <dbReference type="ARBA" id="ARBA00022833"/>
    </source>
</evidence>
<protein>
    <recommendedName>
        <fullName evidence="6">Extradiol ring-cleavage dioxygenase class III enzyme subunit B domain-containing protein</fullName>
    </recommendedName>
</protein>
<dbReference type="Gene3D" id="3.40.830.10">
    <property type="entry name" value="LigB-like"/>
    <property type="match status" value="1"/>
</dbReference>
<dbReference type="EMBL" id="JAYWIO010000004">
    <property type="protein sequence ID" value="KAK7268991.1"/>
    <property type="molecule type" value="Genomic_DNA"/>
</dbReference>
<dbReference type="InterPro" id="IPR004183">
    <property type="entry name" value="Xdiol_dOase_suB"/>
</dbReference>
<keyword evidence="8" id="KW-1185">Reference proteome</keyword>
<feature type="domain" description="Extradiol ring-cleavage dioxygenase class III enzyme subunit B" evidence="6">
    <location>
        <begin position="52"/>
        <end position="306"/>
    </location>
</feature>
<comment type="cofactor">
    <cofactor evidence="1">
        <name>Zn(2+)</name>
        <dbReference type="ChEBI" id="CHEBI:29105"/>
    </cofactor>
</comment>
<evidence type="ECO:0000259" key="6">
    <source>
        <dbReference type="Pfam" id="PF02900"/>
    </source>
</evidence>